<dbReference type="PANTHER" id="PTHR33148:SF3">
    <property type="entry name" value="DUF4228 DOMAIN PROTEIN"/>
    <property type="match status" value="1"/>
</dbReference>
<dbReference type="InterPro" id="IPR025322">
    <property type="entry name" value="PADRE_dom"/>
</dbReference>
<dbReference type="Proteomes" id="UP001188597">
    <property type="component" value="Unassembled WGS sequence"/>
</dbReference>
<dbReference type="AlphaFoldDB" id="A0AA89BIB5"/>
<dbReference type="PANTHER" id="PTHR33148">
    <property type="entry name" value="PLASTID MOVEMENT IMPAIRED PROTEIN-RELATED"/>
    <property type="match status" value="1"/>
</dbReference>
<accession>A0AA89BIB5</accession>
<comment type="caution">
    <text evidence="1">The sequence shown here is derived from an EMBL/GenBank/DDBJ whole genome shotgun (WGS) entry which is preliminary data.</text>
</comment>
<organism evidence="1 2">
    <name type="scientific">Escallonia herrerae</name>
    <dbReference type="NCBI Taxonomy" id="1293975"/>
    <lineage>
        <taxon>Eukaryota</taxon>
        <taxon>Viridiplantae</taxon>
        <taxon>Streptophyta</taxon>
        <taxon>Embryophyta</taxon>
        <taxon>Tracheophyta</taxon>
        <taxon>Spermatophyta</taxon>
        <taxon>Magnoliopsida</taxon>
        <taxon>eudicotyledons</taxon>
        <taxon>Gunneridae</taxon>
        <taxon>Pentapetalae</taxon>
        <taxon>asterids</taxon>
        <taxon>campanulids</taxon>
        <taxon>Escalloniales</taxon>
        <taxon>Escalloniaceae</taxon>
        <taxon>Escallonia</taxon>
    </lineage>
</organism>
<reference evidence="1" key="1">
    <citation type="submission" date="2022-12" db="EMBL/GenBank/DDBJ databases">
        <title>Draft genome assemblies for two species of Escallonia (Escalloniales).</title>
        <authorList>
            <person name="Chanderbali A."/>
            <person name="Dervinis C."/>
            <person name="Anghel I."/>
            <person name="Soltis D."/>
            <person name="Soltis P."/>
            <person name="Zapata F."/>
        </authorList>
    </citation>
    <scope>NUCLEOTIDE SEQUENCE</scope>
    <source>
        <strain evidence="1">UCBG64.0493</strain>
        <tissue evidence="1">Leaf</tissue>
    </source>
</reference>
<dbReference type="Pfam" id="PF14009">
    <property type="entry name" value="PADRE"/>
    <property type="match status" value="1"/>
</dbReference>
<gene>
    <name evidence="1" type="ORF">RJ639_030760</name>
</gene>
<sequence length="263" mass="29164">MADLRSALADLRLAMADQRSALADLQRAVVDLRSCGQSATPMGNSLGMKTKTTKVMKINGETIKLKTPVQAAEVLKDYPGYVLLEHEAVKHLGVRAKPLEFYQELKPKRLYFLVEMPKFPEEKGPRRVRSGIQMSAKDRLESLMLARRSISDLSLIKPAGIMLGESKRRPETDPMRVKLRLPRAEVEKLLMQSENEAEAAQKIMQLCMANNGKGLGQGASQTASFDGLGLHPQVHSNGGQGRHKDGLKAREEVMIELLQPVRT</sequence>
<evidence type="ECO:0000313" key="2">
    <source>
        <dbReference type="Proteomes" id="UP001188597"/>
    </source>
</evidence>
<protein>
    <submittedName>
        <fullName evidence="1">Uncharacterized protein</fullName>
    </submittedName>
</protein>
<proteinExistence type="predicted"/>
<keyword evidence="2" id="KW-1185">Reference proteome</keyword>
<dbReference type="EMBL" id="JAVXUP010000119">
    <property type="protein sequence ID" value="KAK3037577.1"/>
    <property type="molecule type" value="Genomic_DNA"/>
</dbReference>
<evidence type="ECO:0000313" key="1">
    <source>
        <dbReference type="EMBL" id="KAK3037577.1"/>
    </source>
</evidence>
<name>A0AA89BIB5_9ASTE</name>